<comment type="caution">
    <text evidence="2">The sequence shown here is derived from an EMBL/GenBank/DDBJ whole genome shotgun (WGS) entry which is preliminary data.</text>
</comment>
<feature type="region of interest" description="Disordered" evidence="1">
    <location>
        <begin position="78"/>
        <end position="102"/>
    </location>
</feature>
<feature type="compositionally biased region" description="Low complexity" evidence="1">
    <location>
        <begin position="21"/>
        <end position="32"/>
    </location>
</feature>
<name>A0ABS1UYE4_9PROT</name>
<feature type="region of interest" description="Disordered" evidence="1">
    <location>
        <begin position="1"/>
        <end position="44"/>
    </location>
</feature>
<evidence type="ECO:0000256" key="1">
    <source>
        <dbReference type="SAM" id="MobiDB-lite"/>
    </source>
</evidence>
<organism evidence="2 3">
    <name type="scientific">Belnapia mucosa</name>
    <dbReference type="NCBI Taxonomy" id="2804532"/>
    <lineage>
        <taxon>Bacteria</taxon>
        <taxon>Pseudomonadati</taxon>
        <taxon>Pseudomonadota</taxon>
        <taxon>Alphaproteobacteria</taxon>
        <taxon>Acetobacterales</taxon>
        <taxon>Roseomonadaceae</taxon>
        <taxon>Belnapia</taxon>
    </lineage>
</organism>
<gene>
    <name evidence="2" type="ORF">JMJ55_01680</name>
</gene>
<sequence length="102" mass="10135">MIPSDAIPPIATRTHAPGPGPVAVAAPAAMPAAPAPAATPSPSLRIDPALGIVVMEFRDDTGQVAASLPTERELAAYRNAARSGQAPGPSADPEPTPAPTRG</sequence>
<dbReference type="EMBL" id="JAEUXJ010000001">
    <property type="protein sequence ID" value="MBL6454012.1"/>
    <property type="molecule type" value="Genomic_DNA"/>
</dbReference>
<reference evidence="2 3" key="1">
    <citation type="submission" date="2021-01" db="EMBL/GenBank/DDBJ databases">
        <title>Belnapia mucosa sp. nov. and Belnapia arida sp. nov., isolated from the Tabernas Desert (Almeria, Spain).</title>
        <authorList>
            <person name="Molina-Menor E."/>
            <person name="Vidal-Verdu A."/>
            <person name="Calonge A."/>
            <person name="Satari L."/>
            <person name="Pereto Magraner J."/>
            <person name="Porcar Miralles M."/>
        </authorList>
    </citation>
    <scope>NUCLEOTIDE SEQUENCE [LARGE SCALE GENOMIC DNA]</scope>
    <source>
        <strain evidence="2 3">T6</strain>
    </source>
</reference>
<dbReference type="RefSeq" id="WP_202823748.1">
    <property type="nucleotide sequence ID" value="NZ_JAEUXJ010000001.1"/>
</dbReference>
<evidence type="ECO:0000313" key="3">
    <source>
        <dbReference type="Proteomes" id="UP000606490"/>
    </source>
</evidence>
<evidence type="ECO:0000313" key="2">
    <source>
        <dbReference type="EMBL" id="MBL6454012.1"/>
    </source>
</evidence>
<keyword evidence="3" id="KW-1185">Reference proteome</keyword>
<dbReference type="Proteomes" id="UP000606490">
    <property type="component" value="Unassembled WGS sequence"/>
</dbReference>
<feature type="compositionally biased region" description="Pro residues" evidence="1">
    <location>
        <begin position="90"/>
        <end position="102"/>
    </location>
</feature>
<protein>
    <submittedName>
        <fullName evidence="2">Uncharacterized protein</fullName>
    </submittedName>
</protein>
<accession>A0ABS1UYE4</accession>
<proteinExistence type="predicted"/>